<keyword evidence="6" id="KW-1185">Reference proteome</keyword>
<dbReference type="CDD" id="cd08650">
    <property type="entry name" value="FMT_core_HypX_N"/>
    <property type="match status" value="1"/>
</dbReference>
<dbReference type="STRING" id="253628.A0A0D1XUA1"/>
<dbReference type="Proteomes" id="UP000053259">
    <property type="component" value="Unassembled WGS sequence"/>
</dbReference>
<feature type="domain" description="Formyl transferase C-terminal" evidence="4">
    <location>
        <begin position="237"/>
        <end position="320"/>
    </location>
</feature>
<sequence length="745" mass="81304">MKILFLCTAHNSLSQRLYLALAPSHDITIEYAINDDVMISAAELAKPDIILCPFLTIKVPAAVYNNYLTLIIHPGPPGDAGASALDWVLMGDDGSIPERDRALQALDVECGPGRSHWGVTCLQAIEQFDAGPIWAFEQFPIDIDQPGLTKSELYRGPVTRAAIKAAIASIERIDKAASAASICSPTSAFLTRYHPHLKAEPEYASLSCSTRLPFKGGNTHDRGSILKPIERAFDVRRHTAQQISRRIRCSDSQPGAQTNIFGPNLYVYGGQVEDNVGGPNPGAIPGALPGTIVAIRNEAVCIQTCDGRGVWITHVRRLAKRGSGNPLPPKVPAVTGLLDAGVVDAAQIHRLQWDLPIDWTISPHSTFQEVWVDFQSYGEAGRSAYLYFDFYNGAMSTRQCSQLIEAMDYILSVSTPSDPIRAVVLMGGSYFSNGIHLNVIEAAKSSAEESWLNINRIDDVVHYILHEFPSRKILTIAGIRGNAAAGGVALAAACDVVLCGAEVVINPAYRAIGLFGSEYHSISYPGRCGASKAKDLLEAMVPISPFDARAIGLVDHVLPGSGSALEKRIKSHVAVVVKSGKPSKGIWKTRIDITPATLAAARAMELHEMSKDFYSARSDRYNSRRFNFVRKVKPVQTPLRFAKHRRTDEKMLDEEERETFTQVEHFELLREQALIAKIQAQLELSNSLTGGSDLLATKLRSLTPPASSPKQDNEPMFTCYYKPPPETLKLPPSPVSMSSRSPSIC</sequence>
<dbReference type="InterPro" id="IPR029045">
    <property type="entry name" value="ClpP/crotonase-like_dom_sf"/>
</dbReference>
<dbReference type="CDD" id="cd06558">
    <property type="entry name" value="crotonase-like"/>
    <property type="match status" value="1"/>
</dbReference>
<dbReference type="Gene3D" id="3.90.226.10">
    <property type="entry name" value="2-enoyl-CoA Hydratase, Chain A, domain 1"/>
    <property type="match status" value="1"/>
</dbReference>
<accession>A0A0D1XUA1</accession>
<dbReference type="InterPro" id="IPR011034">
    <property type="entry name" value="Formyl_transferase-like_C_sf"/>
</dbReference>
<dbReference type="AlphaFoldDB" id="A0A0D1XUA1"/>
<dbReference type="HOGENOM" id="CLU_008537_1_0_1"/>
<evidence type="ECO:0000256" key="3">
    <source>
        <dbReference type="SAM" id="MobiDB-lite"/>
    </source>
</evidence>
<evidence type="ECO:0000256" key="2">
    <source>
        <dbReference type="ARBA" id="ARBA00023026"/>
    </source>
</evidence>
<evidence type="ECO:0000313" key="5">
    <source>
        <dbReference type="EMBL" id="KIW06331.1"/>
    </source>
</evidence>
<dbReference type="OrthoDB" id="5126881at2759"/>
<reference evidence="5 6" key="1">
    <citation type="submission" date="2015-01" db="EMBL/GenBank/DDBJ databases">
        <title>The Genome Sequence of Ochroconis gallopava CBS43764.</title>
        <authorList>
            <consortium name="The Broad Institute Genomics Platform"/>
            <person name="Cuomo C."/>
            <person name="de Hoog S."/>
            <person name="Gorbushina A."/>
            <person name="Stielow B."/>
            <person name="Teixiera M."/>
            <person name="Abouelleil A."/>
            <person name="Chapman S.B."/>
            <person name="Priest M."/>
            <person name="Young S.K."/>
            <person name="Wortman J."/>
            <person name="Nusbaum C."/>
            <person name="Birren B."/>
        </authorList>
    </citation>
    <scope>NUCLEOTIDE SEQUENCE [LARGE SCALE GENOMIC DNA]</scope>
    <source>
        <strain evidence="5 6">CBS 43764</strain>
    </source>
</reference>
<dbReference type="GO" id="GO:0003824">
    <property type="term" value="F:catalytic activity"/>
    <property type="evidence" value="ECO:0007669"/>
    <property type="project" value="InterPro"/>
</dbReference>
<dbReference type="Pfam" id="PF00378">
    <property type="entry name" value="ECH_1"/>
    <property type="match status" value="1"/>
</dbReference>
<dbReference type="Pfam" id="PF02911">
    <property type="entry name" value="Formyl_trans_C"/>
    <property type="match status" value="1"/>
</dbReference>
<dbReference type="SUPFAM" id="SSF53328">
    <property type="entry name" value="Formyltransferase"/>
    <property type="match status" value="1"/>
</dbReference>
<dbReference type="Gene3D" id="3.40.50.12230">
    <property type="match status" value="1"/>
</dbReference>
<comment type="pathway">
    <text evidence="1">Mycotoxin biosynthesis.</text>
</comment>
<evidence type="ECO:0000256" key="1">
    <source>
        <dbReference type="ARBA" id="ARBA00004685"/>
    </source>
</evidence>
<dbReference type="InterPro" id="IPR001753">
    <property type="entry name" value="Enoyl-CoA_hydra/iso"/>
</dbReference>
<dbReference type="EMBL" id="KN847535">
    <property type="protein sequence ID" value="KIW06331.1"/>
    <property type="molecule type" value="Genomic_DNA"/>
</dbReference>
<dbReference type="RefSeq" id="XP_016216200.1">
    <property type="nucleotide sequence ID" value="XM_016355894.1"/>
</dbReference>
<keyword evidence="2" id="KW-0843">Virulence</keyword>
<dbReference type="SUPFAM" id="SSF52096">
    <property type="entry name" value="ClpP/crotonase"/>
    <property type="match status" value="1"/>
</dbReference>
<name>A0A0D1XUA1_9PEZI</name>
<dbReference type="SUPFAM" id="SSF50486">
    <property type="entry name" value="FMT C-terminal domain-like"/>
    <property type="match status" value="1"/>
</dbReference>
<dbReference type="PANTHER" id="PTHR43388">
    <property type="entry name" value="HYDROGENASE MATURATION FACTOR HOXX"/>
    <property type="match status" value="1"/>
</dbReference>
<evidence type="ECO:0000313" key="6">
    <source>
        <dbReference type="Proteomes" id="UP000053259"/>
    </source>
</evidence>
<proteinExistence type="predicted"/>
<evidence type="ECO:0000259" key="4">
    <source>
        <dbReference type="Pfam" id="PF02911"/>
    </source>
</evidence>
<dbReference type="InParanoid" id="A0A0D1XUA1"/>
<dbReference type="InterPro" id="IPR005793">
    <property type="entry name" value="Formyl_trans_C"/>
</dbReference>
<organism evidence="5 6">
    <name type="scientific">Verruconis gallopava</name>
    <dbReference type="NCBI Taxonomy" id="253628"/>
    <lineage>
        <taxon>Eukaryota</taxon>
        <taxon>Fungi</taxon>
        <taxon>Dikarya</taxon>
        <taxon>Ascomycota</taxon>
        <taxon>Pezizomycotina</taxon>
        <taxon>Dothideomycetes</taxon>
        <taxon>Pleosporomycetidae</taxon>
        <taxon>Venturiales</taxon>
        <taxon>Sympoventuriaceae</taxon>
        <taxon>Verruconis</taxon>
    </lineage>
</organism>
<dbReference type="InterPro" id="IPR036477">
    <property type="entry name" value="Formyl_transf_N_sf"/>
</dbReference>
<feature type="compositionally biased region" description="Low complexity" evidence="3">
    <location>
        <begin position="735"/>
        <end position="745"/>
    </location>
</feature>
<dbReference type="VEuPathDB" id="FungiDB:PV09_02794"/>
<dbReference type="InterPro" id="IPR047180">
    <property type="entry name" value="HoxX-like"/>
</dbReference>
<gene>
    <name evidence="5" type="ORF">PV09_02794</name>
</gene>
<protein>
    <recommendedName>
        <fullName evidence="4">Formyl transferase C-terminal domain-containing protein</fullName>
    </recommendedName>
</protein>
<dbReference type="GeneID" id="27310767"/>
<feature type="region of interest" description="Disordered" evidence="3">
    <location>
        <begin position="702"/>
        <end position="745"/>
    </location>
</feature>
<dbReference type="PANTHER" id="PTHR43388:SF1">
    <property type="entry name" value="HYDROGENASE MATURATION FACTOR HOXX"/>
    <property type="match status" value="1"/>
</dbReference>
<feature type="compositionally biased region" description="Pro residues" evidence="3">
    <location>
        <begin position="722"/>
        <end position="734"/>
    </location>
</feature>